<dbReference type="EMBL" id="BMAO01024485">
    <property type="protein sequence ID" value="GFQ95636.1"/>
    <property type="molecule type" value="Genomic_DNA"/>
</dbReference>
<keyword evidence="2" id="KW-1185">Reference proteome</keyword>
<accession>A0A8X6G443</accession>
<proteinExistence type="predicted"/>
<comment type="caution">
    <text evidence="1">The sequence shown here is derived from an EMBL/GenBank/DDBJ whole genome shotgun (WGS) entry which is preliminary data.</text>
</comment>
<dbReference type="AlphaFoldDB" id="A0A8X6G443"/>
<organism evidence="1 2">
    <name type="scientific">Trichonephila clavata</name>
    <name type="common">Joro spider</name>
    <name type="synonym">Nephila clavata</name>
    <dbReference type="NCBI Taxonomy" id="2740835"/>
    <lineage>
        <taxon>Eukaryota</taxon>
        <taxon>Metazoa</taxon>
        <taxon>Ecdysozoa</taxon>
        <taxon>Arthropoda</taxon>
        <taxon>Chelicerata</taxon>
        <taxon>Arachnida</taxon>
        <taxon>Araneae</taxon>
        <taxon>Araneomorphae</taxon>
        <taxon>Entelegynae</taxon>
        <taxon>Araneoidea</taxon>
        <taxon>Nephilidae</taxon>
        <taxon>Trichonephila</taxon>
    </lineage>
</organism>
<gene>
    <name evidence="1" type="ORF">TNCT_262001</name>
</gene>
<sequence length="97" mass="10779">MSSSRQFSSGIEISLGIMISRQTVNEMVARNLSGFQMTIGSDSIYVVSQNTLVTMVSGSYLLDITATGRRSDESQFSMKDDSRRIRVRNSILSSQYP</sequence>
<reference evidence="1" key="1">
    <citation type="submission" date="2020-07" db="EMBL/GenBank/DDBJ databases">
        <title>Multicomponent nature underlies the extraordinary mechanical properties of spider dragline silk.</title>
        <authorList>
            <person name="Kono N."/>
            <person name="Nakamura H."/>
            <person name="Mori M."/>
            <person name="Yoshida Y."/>
            <person name="Ohtoshi R."/>
            <person name="Malay A.D."/>
            <person name="Moran D.A.P."/>
            <person name="Tomita M."/>
            <person name="Numata K."/>
            <person name="Arakawa K."/>
        </authorList>
    </citation>
    <scope>NUCLEOTIDE SEQUENCE</scope>
</reference>
<evidence type="ECO:0000313" key="2">
    <source>
        <dbReference type="Proteomes" id="UP000887116"/>
    </source>
</evidence>
<name>A0A8X6G443_TRICU</name>
<protein>
    <submittedName>
        <fullName evidence="1">Uncharacterized protein</fullName>
    </submittedName>
</protein>
<evidence type="ECO:0000313" key="1">
    <source>
        <dbReference type="EMBL" id="GFQ95636.1"/>
    </source>
</evidence>
<dbReference type="Proteomes" id="UP000887116">
    <property type="component" value="Unassembled WGS sequence"/>
</dbReference>